<sequence>MGWKRLAVGAMAALAVVSSVAACGSDSGADSKTVKIGVADASESYWQVFTKKAASAGITVDLVNFTDYNQPNPALAEGELQLNEFQHLLYLATYNQKNKQSLVPIGATAVYPLPLYSTKHSAVDQIPRGGKVVIPNDPTNQARGLLVLRQAGLITLRGGGNAFATIADIDKGASKVSVTAVDAAQTAQSLDSADGAIVNNNYATAAKLGDDKIIAKDDPNSDAAKPYINVFVARAADKDNSTYRKLVSIYHDPEVETAVKKSLGSNGILKNNDPAELQQLTTDLQKQVAAHGG</sequence>
<dbReference type="STRING" id="1344003.SAMN05445060_3989"/>
<evidence type="ECO:0000256" key="2">
    <source>
        <dbReference type="ARBA" id="ARBA00008973"/>
    </source>
</evidence>
<dbReference type="PANTHER" id="PTHR30429:SF3">
    <property type="entry name" value="LIPOPROTEIN"/>
    <property type="match status" value="1"/>
</dbReference>
<evidence type="ECO:0000256" key="6">
    <source>
        <dbReference type="ARBA" id="ARBA00023288"/>
    </source>
</evidence>
<evidence type="ECO:0000313" key="9">
    <source>
        <dbReference type="Proteomes" id="UP000186218"/>
    </source>
</evidence>
<dbReference type="InterPro" id="IPR004872">
    <property type="entry name" value="Lipoprotein_NlpA"/>
</dbReference>
<dbReference type="PANTHER" id="PTHR30429">
    <property type="entry name" value="D-METHIONINE-BINDING LIPOPROTEIN METQ"/>
    <property type="match status" value="1"/>
</dbReference>
<name>A0A1N7HD66_9NOCA</name>
<evidence type="ECO:0000256" key="7">
    <source>
        <dbReference type="SAM" id="SignalP"/>
    </source>
</evidence>
<dbReference type="Gene3D" id="3.40.190.10">
    <property type="entry name" value="Periplasmic binding protein-like II"/>
    <property type="match status" value="2"/>
</dbReference>
<dbReference type="AlphaFoldDB" id="A0A1N7HD66"/>
<dbReference type="Pfam" id="PF03180">
    <property type="entry name" value="Lipoprotein_9"/>
    <property type="match status" value="1"/>
</dbReference>
<evidence type="ECO:0000313" key="8">
    <source>
        <dbReference type="EMBL" id="SIS22620.1"/>
    </source>
</evidence>
<comment type="subcellular location">
    <subcellularLocation>
        <location evidence="1">Membrane</location>
        <topology evidence="1">Lipid-anchor</topology>
    </subcellularLocation>
</comment>
<comment type="similarity">
    <text evidence="2">Belongs to the NlpA lipoprotein family.</text>
</comment>
<dbReference type="OrthoDB" id="9812878at2"/>
<reference evidence="8 9" key="1">
    <citation type="submission" date="2017-01" db="EMBL/GenBank/DDBJ databases">
        <authorList>
            <person name="Mah S.A."/>
            <person name="Swanson W.J."/>
            <person name="Moy G.W."/>
            <person name="Vacquier V.D."/>
        </authorList>
    </citation>
    <scope>NUCLEOTIDE SEQUENCE [LARGE SCALE GENOMIC DNA]</scope>
    <source>
        <strain evidence="8 9">CPCC 203464</strain>
    </source>
</reference>
<dbReference type="PROSITE" id="PS51257">
    <property type="entry name" value="PROKAR_LIPOPROTEIN"/>
    <property type="match status" value="1"/>
</dbReference>
<feature type="signal peptide" evidence="7">
    <location>
        <begin position="1"/>
        <end position="21"/>
    </location>
</feature>
<protein>
    <submittedName>
        <fullName evidence="8">D-methionine transport system substrate-binding protein</fullName>
    </submittedName>
</protein>
<evidence type="ECO:0000256" key="3">
    <source>
        <dbReference type="ARBA" id="ARBA00022729"/>
    </source>
</evidence>
<dbReference type="Proteomes" id="UP000186218">
    <property type="component" value="Unassembled WGS sequence"/>
</dbReference>
<keyword evidence="3 7" id="KW-0732">Signal</keyword>
<dbReference type="RefSeq" id="WP_076482775.1">
    <property type="nucleotide sequence ID" value="NZ_FTNT01000015.1"/>
</dbReference>
<evidence type="ECO:0000256" key="4">
    <source>
        <dbReference type="ARBA" id="ARBA00023136"/>
    </source>
</evidence>
<proteinExistence type="inferred from homology"/>
<dbReference type="EMBL" id="FTNT01000015">
    <property type="protein sequence ID" value="SIS22620.1"/>
    <property type="molecule type" value="Genomic_DNA"/>
</dbReference>
<dbReference type="SUPFAM" id="SSF53850">
    <property type="entry name" value="Periplasmic binding protein-like II"/>
    <property type="match status" value="1"/>
</dbReference>
<evidence type="ECO:0000256" key="1">
    <source>
        <dbReference type="ARBA" id="ARBA00004635"/>
    </source>
</evidence>
<feature type="chain" id="PRO_5039515132" evidence="7">
    <location>
        <begin position="22"/>
        <end position="293"/>
    </location>
</feature>
<keyword evidence="9" id="KW-1185">Reference proteome</keyword>
<organism evidence="8 9">
    <name type="scientific">Williamsia sterculiae</name>
    <dbReference type="NCBI Taxonomy" id="1344003"/>
    <lineage>
        <taxon>Bacteria</taxon>
        <taxon>Bacillati</taxon>
        <taxon>Actinomycetota</taxon>
        <taxon>Actinomycetes</taxon>
        <taxon>Mycobacteriales</taxon>
        <taxon>Nocardiaceae</taxon>
        <taxon>Williamsia</taxon>
    </lineage>
</organism>
<dbReference type="GO" id="GO:0016020">
    <property type="term" value="C:membrane"/>
    <property type="evidence" value="ECO:0007669"/>
    <property type="project" value="UniProtKB-SubCell"/>
</dbReference>
<keyword evidence="4" id="KW-0472">Membrane</keyword>
<gene>
    <name evidence="8" type="ORF">SAMN05445060_3989</name>
</gene>
<evidence type="ECO:0000256" key="5">
    <source>
        <dbReference type="ARBA" id="ARBA00023139"/>
    </source>
</evidence>
<keyword evidence="6" id="KW-0449">Lipoprotein</keyword>
<accession>A0A1N7HD66</accession>
<keyword evidence="5" id="KW-0564">Palmitate</keyword>